<dbReference type="PANTHER" id="PTHR34071:SF2">
    <property type="entry name" value="FLAVIN-NUCLEOTIDE-BINDING PROTEIN"/>
    <property type="match status" value="1"/>
</dbReference>
<dbReference type="AlphaFoldDB" id="D0WIN5"/>
<reference evidence="1" key="1">
    <citation type="submission" date="2009-10" db="EMBL/GenBank/DDBJ databases">
        <authorList>
            <person name="Weinstock G."/>
            <person name="Sodergren E."/>
            <person name="Clifton S."/>
            <person name="Fulton L."/>
            <person name="Fulton B."/>
            <person name="Courtney L."/>
            <person name="Fronick C."/>
            <person name="Harrison M."/>
            <person name="Strong C."/>
            <person name="Farmer C."/>
            <person name="Delahaunty K."/>
            <person name="Markovic C."/>
            <person name="Hall O."/>
            <person name="Minx P."/>
            <person name="Tomlinson C."/>
            <person name="Mitreva M."/>
            <person name="Nelson J."/>
            <person name="Hou S."/>
            <person name="Wollam A."/>
            <person name="Pepin K.H."/>
            <person name="Johnson M."/>
            <person name="Bhonagiri V."/>
            <person name="Nash W.E."/>
            <person name="Warren W."/>
            <person name="Chinwalla A."/>
            <person name="Mardis E.R."/>
            <person name="Wilson R.K."/>
        </authorList>
    </citation>
    <scope>NUCLEOTIDE SEQUENCE [LARGE SCALE GENOMIC DNA]</scope>
    <source>
        <strain evidence="1">ATCC 700122</strain>
    </source>
</reference>
<dbReference type="RefSeq" id="WP_006362982.1">
    <property type="nucleotide sequence ID" value="NZ_GG700631.1"/>
</dbReference>
<dbReference type="STRING" id="649764.HMPREF0762_01710"/>
<dbReference type="Pfam" id="PF12900">
    <property type="entry name" value="Pyridox_ox_2"/>
    <property type="match status" value="1"/>
</dbReference>
<dbReference type="Gene3D" id="2.30.110.10">
    <property type="entry name" value="Electron Transport, Fmn-binding Protein, Chain A"/>
    <property type="match status" value="1"/>
</dbReference>
<dbReference type="HOGENOM" id="CLU_067890_2_2_11"/>
<organism evidence="1 2">
    <name type="scientific">Slackia exigua (strain ATCC 700122 / DSM 15923 / CIP 105133 / JCM 11022 / KCTC 5966 / S-7)</name>
    <dbReference type="NCBI Taxonomy" id="649764"/>
    <lineage>
        <taxon>Bacteria</taxon>
        <taxon>Bacillati</taxon>
        <taxon>Actinomycetota</taxon>
        <taxon>Coriobacteriia</taxon>
        <taxon>Eggerthellales</taxon>
        <taxon>Eggerthellaceae</taxon>
        <taxon>Slackia</taxon>
    </lineage>
</organism>
<dbReference type="eggNOG" id="COG3467">
    <property type="taxonomic scope" value="Bacteria"/>
</dbReference>
<dbReference type="InterPro" id="IPR024747">
    <property type="entry name" value="Pyridox_Oxase-rel"/>
</dbReference>
<gene>
    <name evidence="1" type="ORF">HMPREF0762_01710</name>
</gene>
<dbReference type="GeneID" id="85008211"/>
<accession>D0WIN5</accession>
<evidence type="ECO:0000313" key="1">
    <source>
        <dbReference type="EMBL" id="EEZ60634.1"/>
    </source>
</evidence>
<keyword evidence="2" id="KW-1185">Reference proteome</keyword>
<dbReference type="SUPFAM" id="SSF50475">
    <property type="entry name" value="FMN-binding split barrel"/>
    <property type="match status" value="1"/>
</dbReference>
<name>D0WIN5_SLAES</name>
<dbReference type="PANTHER" id="PTHR34071">
    <property type="entry name" value="5-NITROIMIDAZOLE ANTIBIOTICS RESISTANCE PROTEIN, NIMA-FAMILY-RELATED PROTEIN-RELATED"/>
    <property type="match status" value="1"/>
</dbReference>
<dbReference type="EMBL" id="ACUX02000017">
    <property type="protein sequence ID" value="EEZ60634.1"/>
    <property type="molecule type" value="Genomic_DNA"/>
</dbReference>
<sequence length="172" mass="19003">MLPSLRRKNQKLSDEEVQAVIARNTHGVLALAGDDGYPYALPISYAYADGAFYFHSAPAGHKIDAIARCGKASLAIVDADEVDGPGYTTHFRSVIAFGRIRLITDAREKMETAMMLGARYNPGVDQEKVLTEQMAASFAHMHMIALDVDEMTGKESKHFATQRRIEKSEERA</sequence>
<proteinExistence type="predicted"/>
<comment type="caution">
    <text evidence="1">The sequence shown here is derived from an EMBL/GenBank/DDBJ whole genome shotgun (WGS) entry which is preliminary data.</text>
</comment>
<evidence type="ECO:0000313" key="2">
    <source>
        <dbReference type="Proteomes" id="UP000006001"/>
    </source>
</evidence>
<protein>
    <submittedName>
        <fullName evidence="1">Pyridoxamine 5'-phosphate oxidase family protein</fullName>
    </submittedName>
</protein>
<dbReference type="OrthoDB" id="9794935at2"/>
<dbReference type="Proteomes" id="UP000006001">
    <property type="component" value="Unassembled WGS sequence"/>
</dbReference>
<dbReference type="InterPro" id="IPR012349">
    <property type="entry name" value="Split_barrel_FMN-bd"/>
</dbReference>